<keyword evidence="1" id="KW-0285">Flavoprotein</keyword>
<evidence type="ECO:0000256" key="3">
    <source>
        <dbReference type="ARBA" id="ARBA00048132"/>
    </source>
</evidence>
<proteinExistence type="predicted"/>
<evidence type="ECO:0000313" key="6">
    <source>
        <dbReference type="Proteomes" id="UP000675554"/>
    </source>
</evidence>
<name>A0A8T4IJU3_9ACTN</name>
<keyword evidence="6" id="KW-1185">Reference proteome</keyword>
<keyword evidence="2" id="KW-0560">Oxidoreductase</keyword>
<dbReference type="Pfam" id="PF07992">
    <property type="entry name" value="Pyr_redox_2"/>
    <property type="match status" value="1"/>
</dbReference>
<dbReference type="EMBL" id="JAGSMN010000020">
    <property type="protein sequence ID" value="MBR7671670.1"/>
    <property type="molecule type" value="Genomic_DNA"/>
</dbReference>
<evidence type="ECO:0000259" key="4">
    <source>
        <dbReference type="Pfam" id="PF07992"/>
    </source>
</evidence>
<accession>A0A8T4IJU3</accession>
<gene>
    <name evidence="5" type="ORF">KDA82_01175</name>
</gene>
<organism evidence="5 6">
    <name type="scientific">Streptomyces daliensis</name>
    <dbReference type="NCBI Taxonomy" id="299421"/>
    <lineage>
        <taxon>Bacteria</taxon>
        <taxon>Bacillati</taxon>
        <taxon>Actinomycetota</taxon>
        <taxon>Actinomycetes</taxon>
        <taxon>Kitasatosporales</taxon>
        <taxon>Streptomycetaceae</taxon>
        <taxon>Streptomyces</taxon>
    </lineage>
</organism>
<sequence length="364" mass="37968">MVVRKEVVKVTDRLESGYDVVVIGGGAAGLNGALMLARARRSVVVIDAGAPRNAPAEGVHGLLAREGMSPAELLERGRAEVRGYGGHVVSGEVAAVTREGAPSGGAEGEGPEARPGGEFEVALSDGRTVRARRLLVTAGLVDELPDVPGLRERWGHEVLHCPYCHGYEVRDQAIGVLSSGPMSVHQALLFRQWSDDVTFFAHTRARPAGDEAEQLAARGVRVVDGEVASLEVEGDRLVGVRMGDGTVIGREALVVAPRMEARAGFLESLGLRAVEHPGGVGTYVPSDATGRTDVPGVWVAGNVTDLTAQVGAAAAQGAGAGAQINADLVTEETRRAVAARRALFPAEAEARVCQVAMGDRRHGL</sequence>
<comment type="caution">
    <text evidence="5">The sequence shown here is derived from an EMBL/GenBank/DDBJ whole genome shotgun (WGS) entry which is preliminary data.</text>
</comment>
<evidence type="ECO:0000256" key="1">
    <source>
        <dbReference type="ARBA" id="ARBA00022630"/>
    </source>
</evidence>
<feature type="domain" description="FAD/NAD(P)-binding" evidence="4">
    <location>
        <begin position="18"/>
        <end position="317"/>
    </location>
</feature>
<protein>
    <submittedName>
        <fullName evidence="5">NAD(P)/FAD-dependent oxidoreductase</fullName>
    </submittedName>
</protein>
<dbReference type="PANTHER" id="PTHR48105">
    <property type="entry name" value="THIOREDOXIN REDUCTASE 1-RELATED-RELATED"/>
    <property type="match status" value="1"/>
</dbReference>
<dbReference type="InterPro" id="IPR036188">
    <property type="entry name" value="FAD/NAD-bd_sf"/>
</dbReference>
<dbReference type="InterPro" id="IPR050097">
    <property type="entry name" value="Ferredoxin-NADP_redctase_2"/>
</dbReference>
<dbReference type="AlphaFoldDB" id="A0A8T4IJU3"/>
<dbReference type="PRINTS" id="PR00368">
    <property type="entry name" value="FADPNR"/>
</dbReference>
<dbReference type="Gene3D" id="3.50.50.60">
    <property type="entry name" value="FAD/NAD(P)-binding domain"/>
    <property type="match status" value="2"/>
</dbReference>
<dbReference type="PRINTS" id="PR00469">
    <property type="entry name" value="PNDRDTASEII"/>
</dbReference>
<reference evidence="5" key="1">
    <citation type="submission" date="2021-04" db="EMBL/GenBank/DDBJ databases">
        <title>Sequencing of actinobacteria type strains.</title>
        <authorList>
            <person name="Nguyen G.-S."/>
            <person name="Wentzel A."/>
        </authorList>
    </citation>
    <scope>NUCLEOTIDE SEQUENCE</scope>
    <source>
        <strain evidence="5">DSM 42095</strain>
    </source>
</reference>
<dbReference type="Proteomes" id="UP000675554">
    <property type="component" value="Unassembled WGS sequence"/>
</dbReference>
<dbReference type="SUPFAM" id="SSF51905">
    <property type="entry name" value="FAD/NAD(P)-binding domain"/>
    <property type="match status" value="1"/>
</dbReference>
<evidence type="ECO:0000256" key="2">
    <source>
        <dbReference type="ARBA" id="ARBA00023002"/>
    </source>
</evidence>
<evidence type="ECO:0000313" key="5">
    <source>
        <dbReference type="EMBL" id="MBR7671670.1"/>
    </source>
</evidence>
<dbReference type="InterPro" id="IPR023753">
    <property type="entry name" value="FAD/NAD-binding_dom"/>
</dbReference>
<comment type="catalytic activity">
    <reaction evidence="3">
        <text>[thioredoxin]-dithiol + NADP(+) = [thioredoxin]-disulfide + NADPH + H(+)</text>
        <dbReference type="Rhea" id="RHEA:20345"/>
        <dbReference type="Rhea" id="RHEA-COMP:10698"/>
        <dbReference type="Rhea" id="RHEA-COMP:10700"/>
        <dbReference type="ChEBI" id="CHEBI:15378"/>
        <dbReference type="ChEBI" id="CHEBI:29950"/>
        <dbReference type="ChEBI" id="CHEBI:50058"/>
        <dbReference type="ChEBI" id="CHEBI:57783"/>
        <dbReference type="ChEBI" id="CHEBI:58349"/>
        <dbReference type="EC" id="1.8.1.9"/>
    </reaction>
</comment>
<dbReference type="GO" id="GO:0004791">
    <property type="term" value="F:thioredoxin-disulfide reductase (NADPH) activity"/>
    <property type="evidence" value="ECO:0007669"/>
    <property type="project" value="UniProtKB-EC"/>
</dbReference>